<evidence type="ECO:0008006" key="3">
    <source>
        <dbReference type="Google" id="ProtNLM"/>
    </source>
</evidence>
<dbReference type="AlphaFoldDB" id="X0S0A4"/>
<evidence type="ECO:0000256" key="1">
    <source>
        <dbReference type="SAM" id="MobiDB-lite"/>
    </source>
</evidence>
<name>X0S0A4_9ZZZZ</name>
<feature type="region of interest" description="Disordered" evidence="1">
    <location>
        <begin position="45"/>
        <end position="67"/>
    </location>
</feature>
<organism evidence="2">
    <name type="scientific">marine sediment metagenome</name>
    <dbReference type="NCBI Taxonomy" id="412755"/>
    <lineage>
        <taxon>unclassified sequences</taxon>
        <taxon>metagenomes</taxon>
        <taxon>ecological metagenomes</taxon>
    </lineage>
</organism>
<accession>X0S0A4</accession>
<reference evidence="2" key="1">
    <citation type="journal article" date="2014" name="Front. Microbiol.">
        <title>High frequency of phylogenetically diverse reductive dehalogenase-homologous genes in deep subseafloor sedimentary metagenomes.</title>
        <authorList>
            <person name="Kawai M."/>
            <person name="Futagami T."/>
            <person name="Toyoda A."/>
            <person name="Takaki Y."/>
            <person name="Nishi S."/>
            <person name="Hori S."/>
            <person name="Arai W."/>
            <person name="Tsubouchi T."/>
            <person name="Morono Y."/>
            <person name="Uchiyama I."/>
            <person name="Ito T."/>
            <person name="Fujiyama A."/>
            <person name="Inagaki F."/>
            <person name="Takami H."/>
        </authorList>
    </citation>
    <scope>NUCLEOTIDE SEQUENCE</scope>
    <source>
        <strain evidence="2">Expedition CK06-06</strain>
    </source>
</reference>
<gene>
    <name evidence="2" type="ORF">S01H1_17032</name>
</gene>
<feature type="non-terminal residue" evidence="2">
    <location>
        <position position="110"/>
    </location>
</feature>
<protein>
    <recommendedName>
        <fullName evidence="3">Alpha/beta hydrolase</fullName>
    </recommendedName>
</protein>
<sequence>MFMLASRFLPLAVRLSRKWLPRPAGLSLAVVILSLVFCACVANAQEGKKGSRKKKPPKPEEIRLPTGDGVTLTATYYPSTKGKETVPVILLHMYKHGRKDYNELASLLQA</sequence>
<comment type="caution">
    <text evidence="2">The sequence shown here is derived from an EMBL/GenBank/DDBJ whole genome shotgun (WGS) entry which is preliminary data.</text>
</comment>
<evidence type="ECO:0000313" key="2">
    <source>
        <dbReference type="EMBL" id="GAF68686.1"/>
    </source>
</evidence>
<proteinExistence type="predicted"/>
<dbReference type="EMBL" id="BARS01008996">
    <property type="protein sequence ID" value="GAF68686.1"/>
    <property type="molecule type" value="Genomic_DNA"/>
</dbReference>